<evidence type="ECO:0000313" key="3">
    <source>
        <dbReference type="EMBL" id="QOV90486.1"/>
    </source>
</evidence>
<keyword evidence="4" id="KW-1185">Reference proteome</keyword>
<name>A0A7M2WYD7_9BACT</name>
<evidence type="ECO:0000256" key="1">
    <source>
        <dbReference type="SAM" id="MobiDB-lite"/>
    </source>
</evidence>
<evidence type="ECO:0000313" key="4">
    <source>
        <dbReference type="Proteomes" id="UP000593765"/>
    </source>
</evidence>
<dbReference type="RefSeq" id="WP_206293572.1">
    <property type="nucleotide sequence ID" value="NZ_CP063458.1"/>
</dbReference>
<dbReference type="AlphaFoldDB" id="A0A7M2WYD7"/>
<feature type="region of interest" description="Disordered" evidence="1">
    <location>
        <begin position="14"/>
        <end position="36"/>
    </location>
</feature>
<protein>
    <submittedName>
        <fullName evidence="3">Cytochrome P460 family protein</fullName>
    </submittedName>
</protein>
<reference evidence="3 4" key="1">
    <citation type="submission" date="2020-10" db="EMBL/GenBank/DDBJ databases">
        <title>Wide distribution of Phycisphaera-like planctomycetes from WD2101 soil group in peatlands and genome analysis of the first cultivated representative.</title>
        <authorList>
            <person name="Dedysh S.N."/>
            <person name="Beletsky A.V."/>
            <person name="Ivanova A."/>
            <person name="Kulichevskaya I.S."/>
            <person name="Suzina N.E."/>
            <person name="Philippov D.A."/>
            <person name="Rakitin A.L."/>
            <person name="Mardanov A.V."/>
            <person name="Ravin N.V."/>
        </authorList>
    </citation>
    <scope>NUCLEOTIDE SEQUENCE [LARGE SCALE GENOMIC DNA]</scope>
    <source>
        <strain evidence="3 4">M1803</strain>
    </source>
</reference>
<dbReference type="InterPro" id="IPR038142">
    <property type="entry name" value="Cytochrome_P460_sp"/>
</dbReference>
<gene>
    <name evidence="3" type="ORF">IPV69_03720</name>
</gene>
<proteinExistence type="predicted"/>
<feature type="domain" description="Cytochrome P460" evidence="2">
    <location>
        <begin position="79"/>
        <end position="183"/>
    </location>
</feature>
<accession>A0A7M2WYD7</accession>
<dbReference type="EMBL" id="CP063458">
    <property type="protein sequence ID" value="QOV90486.1"/>
    <property type="molecule type" value="Genomic_DNA"/>
</dbReference>
<dbReference type="CDD" id="cd20716">
    <property type="entry name" value="cyt_P460_fam"/>
    <property type="match status" value="1"/>
</dbReference>
<organism evidence="3 4">
    <name type="scientific">Humisphaera borealis</name>
    <dbReference type="NCBI Taxonomy" id="2807512"/>
    <lineage>
        <taxon>Bacteria</taxon>
        <taxon>Pseudomonadati</taxon>
        <taxon>Planctomycetota</taxon>
        <taxon>Phycisphaerae</taxon>
        <taxon>Tepidisphaerales</taxon>
        <taxon>Tepidisphaeraceae</taxon>
        <taxon>Humisphaera</taxon>
    </lineage>
</organism>
<dbReference type="KEGG" id="hbs:IPV69_03720"/>
<dbReference type="InterPro" id="IPR032033">
    <property type="entry name" value="Cytochrome_P460"/>
</dbReference>
<sequence length="190" mass="20212">MRTTLLLLALASPGCMQKAERPSPPSPPAQSTPQPDARVVAREYQTMGHMTLMTPSKRISPIVVNCDSSTFVVPDSRANHAIRVYMNEGAAKAYDVSAAAYPVGSVVVKEKLAADGPAGKGPADPGWEHAGLGGMIKRPAGYDPAGGDWEYFYVAKGSDKVESGRIATCVRCHAGGATRDHIFGTWWANR</sequence>
<dbReference type="Pfam" id="PF16694">
    <property type="entry name" value="Cytochrome_P460"/>
    <property type="match status" value="1"/>
</dbReference>
<dbReference type="Gene3D" id="3.50.70.20">
    <property type="entry name" value="Cytochrome P460"/>
    <property type="match status" value="1"/>
</dbReference>
<evidence type="ECO:0000259" key="2">
    <source>
        <dbReference type="Pfam" id="PF16694"/>
    </source>
</evidence>
<dbReference type="Proteomes" id="UP000593765">
    <property type="component" value="Chromosome"/>
</dbReference>